<evidence type="ECO:0000313" key="5">
    <source>
        <dbReference type="EMBL" id="SVD68764.1"/>
    </source>
</evidence>
<dbReference type="GO" id="GO:0003678">
    <property type="term" value="F:DNA helicase activity"/>
    <property type="evidence" value="ECO:0007669"/>
    <property type="project" value="InterPro"/>
</dbReference>
<dbReference type="GO" id="GO:0005829">
    <property type="term" value="C:cytosol"/>
    <property type="evidence" value="ECO:0007669"/>
    <property type="project" value="TreeGrafter"/>
</dbReference>
<evidence type="ECO:0000256" key="1">
    <source>
        <dbReference type="ARBA" id="ARBA00022705"/>
    </source>
</evidence>
<feature type="domain" description="DNA helicase DnaB-like N-terminal" evidence="4">
    <location>
        <begin position="8"/>
        <end position="106"/>
    </location>
</feature>
<feature type="compositionally biased region" description="Basic and acidic residues" evidence="3">
    <location>
        <begin position="121"/>
        <end position="134"/>
    </location>
</feature>
<evidence type="ECO:0000259" key="4">
    <source>
        <dbReference type="Pfam" id="PF00772"/>
    </source>
</evidence>
<evidence type="ECO:0000256" key="2">
    <source>
        <dbReference type="ARBA" id="ARBA00023125"/>
    </source>
</evidence>
<sequence length="155" mass="17365">MVDVNIKQDSNLERSILGCLLQDGSLIQDESVAKLKPSDFIYEHERIVFNSMKELETEGKPIDSTTVINRLKENDKLEKVGGVYYITGLPLDVTSTAHLPSYVETLISYTKHNEKMRVVEDVRTGKADPSKLEDLTGAERGQDYDMSDTGNAQLL</sequence>
<dbReference type="GO" id="GO:0005524">
    <property type="term" value="F:ATP binding"/>
    <property type="evidence" value="ECO:0007669"/>
    <property type="project" value="InterPro"/>
</dbReference>
<dbReference type="GO" id="GO:0003677">
    <property type="term" value="F:DNA binding"/>
    <property type="evidence" value="ECO:0007669"/>
    <property type="project" value="UniProtKB-KW"/>
</dbReference>
<dbReference type="Pfam" id="PF00772">
    <property type="entry name" value="DnaB"/>
    <property type="match status" value="1"/>
</dbReference>
<proteinExistence type="predicted"/>
<dbReference type="InterPro" id="IPR016136">
    <property type="entry name" value="DNA_helicase_N/primase_C"/>
</dbReference>
<dbReference type="EMBL" id="UINC01166675">
    <property type="protein sequence ID" value="SVD68764.1"/>
    <property type="molecule type" value="Genomic_DNA"/>
</dbReference>
<dbReference type="InterPro" id="IPR007693">
    <property type="entry name" value="DNA_helicase_DnaB-like_N"/>
</dbReference>
<protein>
    <recommendedName>
        <fullName evidence="4">DNA helicase DnaB-like N-terminal domain-containing protein</fullName>
    </recommendedName>
</protein>
<dbReference type="PANTHER" id="PTHR30153:SF2">
    <property type="entry name" value="REPLICATIVE DNA HELICASE"/>
    <property type="match status" value="1"/>
</dbReference>
<dbReference type="SUPFAM" id="SSF48024">
    <property type="entry name" value="N-terminal domain of DnaB helicase"/>
    <property type="match status" value="1"/>
</dbReference>
<organism evidence="5">
    <name type="scientific">marine metagenome</name>
    <dbReference type="NCBI Taxonomy" id="408172"/>
    <lineage>
        <taxon>unclassified sequences</taxon>
        <taxon>metagenomes</taxon>
        <taxon>ecological metagenomes</taxon>
    </lineage>
</organism>
<dbReference type="PANTHER" id="PTHR30153">
    <property type="entry name" value="REPLICATIVE DNA HELICASE DNAB"/>
    <property type="match status" value="1"/>
</dbReference>
<evidence type="ECO:0000256" key="3">
    <source>
        <dbReference type="SAM" id="MobiDB-lite"/>
    </source>
</evidence>
<dbReference type="GO" id="GO:0006260">
    <property type="term" value="P:DNA replication"/>
    <property type="evidence" value="ECO:0007669"/>
    <property type="project" value="UniProtKB-KW"/>
</dbReference>
<keyword evidence="2" id="KW-0238">DNA-binding</keyword>
<keyword evidence="1" id="KW-0235">DNA replication</keyword>
<feature type="non-terminal residue" evidence="5">
    <location>
        <position position="155"/>
    </location>
</feature>
<dbReference type="InterPro" id="IPR036185">
    <property type="entry name" value="DNA_heli_DnaB-like_N_sf"/>
</dbReference>
<gene>
    <name evidence="5" type="ORF">METZ01_LOCUS421618</name>
</gene>
<dbReference type="Gene3D" id="1.10.860.10">
    <property type="entry name" value="DNAb Helicase, Chain A"/>
    <property type="match status" value="1"/>
</dbReference>
<dbReference type="AlphaFoldDB" id="A0A382XD32"/>
<feature type="region of interest" description="Disordered" evidence="3">
    <location>
        <begin position="121"/>
        <end position="155"/>
    </location>
</feature>
<accession>A0A382XD32</accession>
<name>A0A382XD32_9ZZZZ</name>
<reference evidence="5" key="1">
    <citation type="submission" date="2018-05" db="EMBL/GenBank/DDBJ databases">
        <authorList>
            <person name="Lanie J.A."/>
            <person name="Ng W.-L."/>
            <person name="Kazmierczak K.M."/>
            <person name="Andrzejewski T.M."/>
            <person name="Davidsen T.M."/>
            <person name="Wayne K.J."/>
            <person name="Tettelin H."/>
            <person name="Glass J.I."/>
            <person name="Rusch D."/>
            <person name="Podicherti R."/>
            <person name="Tsui H.-C.T."/>
            <person name="Winkler M.E."/>
        </authorList>
    </citation>
    <scope>NUCLEOTIDE SEQUENCE</scope>
</reference>